<feature type="domain" description="TonB-dependent receptor plug" evidence="8">
    <location>
        <begin position="135"/>
        <end position="239"/>
    </location>
</feature>
<dbReference type="GO" id="GO:0009279">
    <property type="term" value="C:cell outer membrane"/>
    <property type="evidence" value="ECO:0007669"/>
    <property type="project" value="UniProtKB-SubCell"/>
</dbReference>
<dbReference type="Gene3D" id="2.40.170.20">
    <property type="entry name" value="TonB-dependent receptor, beta-barrel domain"/>
    <property type="match status" value="1"/>
</dbReference>
<reference evidence="9" key="1">
    <citation type="journal article" date="2014" name="Int. J. Syst. Evol. Microbiol.">
        <title>Complete genome sequence of Corynebacterium casei LMG S-19264T (=DSM 44701T), isolated from a smear-ripened cheese.</title>
        <authorList>
            <consortium name="US DOE Joint Genome Institute (JGI-PGF)"/>
            <person name="Walter F."/>
            <person name="Albersmeier A."/>
            <person name="Kalinowski J."/>
            <person name="Ruckert C."/>
        </authorList>
    </citation>
    <scope>NUCLEOTIDE SEQUENCE</scope>
    <source>
        <strain evidence="9">NBRC 108769</strain>
    </source>
</reference>
<comment type="subcellular location">
    <subcellularLocation>
        <location evidence="1 7">Cell outer membrane</location>
        <topology evidence="1 7">Multi-pass membrane protein</topology>
    </subcellularLocation>
</comment>
<comment type="similarity">
    <text evidence="7">Belongs to the TonB-dependent receptor family.</text>
</comment>
<evidence type="ECO:0000256" key="4">
    <source>
        <dbReference type="ARBA" id="ARBA00022692"/>
    </source>
</evidence>
<keyword evidence="2 7" id="KW-0813">Transport</keyword>
<dbReference type="RefSeq" id="WP_235294836.1">
    <property type="nucleotide sequence ID" value="NZ_BSOH01000002.1"/>
</dbReference>
<dbReference type="InterPro" id="IPR036942">
    <property type="entry name" value="Beta-barrel_TonB_sf"/>
</dbReference>
<reference evidence="9" key="2">
    <citation type="submission" date="2023-01" db="EMBL/GenBank/DDBJ databases">
        <title>Draft genome sequence of Portibacter lacus strain NBRC 108769.</title>
        <authorList>
            <person name="Sun Q."/>
            <person name="Mori K."/>
        </authorList>
    </citation>
    <scope>NUCLEOTIDE SEQUENCE</scope>
    <source>
        <strain evidence="9">NBRC 108769</strain>
    </source>
</reference>
<dbReference type="Pfam" id="PF13715">
    <property type="entry name" value="CarbopepD_reg_2"/>
    <property type="match status" value="1"/>
</dbReference>
<dbReference type="SUPFAM" id="SSF56935">
    <property type="entry name" value="Porins"/>
    <property type="match status" value="1"/>
</dbReference>
<evidence type="ECO:0000313" key="9">
    <source>
        <dbReference type="EMBL" id="GLR15973.1"/>
    </source>
</evidence>
<evidence type="ECO:0000256" key="3">
    <source>
        <dbReference type="ARBA" id="ARBA00022452"/>
    </source>
</evidence>
<organism evidence="9 10">
    <name type="scientific">Portibacter lacus</name>
    <dbReference type="NCBI Taxonomy" id="1099794"/>
    <lineage>
        <taxon>Bacteria</taxon>
        <taxon>Pseudomonadati</taxon>
        <taxon>Bacteroidota</taxon>
        <taxon>Saprospiria</taxon>
        <taxon>Saprospirales</taxon>
        <taxon>Haliscomenobacteraceae</taxon>
        <taxon>Portibacter</taxon>
    </lineage>
</organism>
<dbReference type="EMBL" id="BSOH01000002">
    <property type="protein sequence ID" value="GLR15973.1"/>
    <property type="molecule type" value="Genomic_DNA"/>
</dbReference>
<proteinExistence type="inferred from homology"/>
<evidence type="ECO:0000256" key="2">
    <source>
        <dbReference type="ARBA" id="ARBA00022448"/>
    </source>
</evidence>
<dbReference type="AlphaFoldDB" id="A0AA37WCD5"/>
<keyword evidence="6 7" id="KW-0998">Cell outer membrane</keyword>
<dbReference type="SUPFAM" id="SSF49464">
    <property type="entry name" value="Carboxypeptidase regulatory domain-like"/>
    <property type="match status" value="1"/>
</dbReference>
<evidence type="ECO:0000256" key="1">
    <source>
        <dbReference type="ARBA" id="ARBA00004571"/>
    </source>
</evidence>
<dbReference type="InterPro" id="IPR012910">
    <property type="entry name" value="Plug_dom"/>
</dbReference>
<name>A0AA37WCD5_9BACT</name>
<comment type="caution">
    <text evidence="9">The sequence shown here is derived from an EMBL/GenBank/DDBJ whole genome shotgun (WGS) entry which is preliminary data.</text>
</comment>
<dbReference type="InterPro" id="IPR037066">
    <property type="entry name" value="Plug_dom_sf"/>
</dbReference>
<dbReference type="Gene3D" id="2.60.40.1120">
    <property type="entry name" value="Carboxypeptidase-like, regulatory domain"/>
    <property type="match status" value="1"/>
</dbReference>
<dbReference type="NCBIfam" id="TIGR04057">
    <property type="entry name" value="SusC_RagA_signa"/>
    <property type="match status" value="1"/>
</dbReference>
<dbReference type="Pfam" id="PF07715">
    <property type="entry name" value="Plug"/>
    <property type="match status" value="1"/>
</dbReference>
<dbReference type="Proteomes" id="UP001156666">
    <property type="component" value="Unassembled WGS sequence"/>
</dbReference>
<accession>A0AA37WCD5</accession>
<keyword evidence="4 7" id="KW-0812">Transmembrane</keyword>
<dbReference type="InterPro" id="IPR008969">
    <property type="entry name" value="CarboxyPept-like_regulatory"/>
</dbReference>
<keyword evidence="10" id="KW-1185">Reference proteome</keyword>
<dbReference type="InterPro" id="IPR023996">
    <property type="entry name" value="TonB-dep_OMP_SusC/RagA"/>
</dbReference>
<protein>
    <submittedName>
        <fullName evidence="9">SusC/RagA family TonB-linked outer membrane protein</fullName>
    </submittedName>
</protein>
<gene>
    <name evidence="9" type="ORF">GCM10007940_05880</name>
</gene>
<keyword evidence="5 7" id="KW-0472">Membrane</keyword>
<dbReference type="InterPro" id="IPR039426">
    <property type="entry name" value="TonB-dep_rcpt-like"/>
</dbReference>
<evidence type="ECO:0000313" key="10">
    <source>
        <dbReference type="Proteomes" id="UP001156666"/>
    </source>
</evidence>
<dbReference type="InterPro" id="IPR023997">
    <property type="entry name" value="TonB-dep_OMP_SusC/RagA_CS"/>
</dbReference>
<dbReference type="Gene3D" id="2.170.130.10">
    <property type="entry name" value="TonB-dependent receptor, plug domain"/>
    <property type="match status" value="1"/>
</dbReference>
<evidence type="ECO:0000256" key="6">
    <source>
        <dbReference type="ARBA" id="ARBA00023237"/>
    </source>
</evidence>
<evidence type="ECO:0000256" key="5">
    <source>
        <dbReference type="ARBA" id="ARBA00023136"/>
    </source>
</evidence>
<evidence type="ECO:0000259" key="8">
    <source>
        <dbReference type="Pfam" id="PF07715"/>
    </source>
</evidence>
<dbReference type="NCBIfam" id="TIGR04056">
    <property type="entry name" value="OMP_RagA_SusC"/>
    <property type="match status" value="1"/>
</dbReference>
<keyword evidence="3 7" id="KW-1134">Transmembrane beta strand</keyword>
<evidence type="ECO:0000256" key="7">
    <source>
        <dbReference type="PROSITE-ProRule" id="PRU01360"/>
    </source>
</evidence>
<dbReference type="PROSITE" id="PS52016">
    <property type="entry name" value="TONB_DEPENDENT_REC_3"/>
    <property type="match status" value="1"/>
</dbReference>
<sequence>MKHFFRQIKYQSLSQGNQLLSNFRLGTTIAYLLLGCLSLSAQQQNISGIVIDENNLPLPGANILIKGSNSGTQSDYEGKFSMTALKEDVIVVSFLGYITQELEIADRTVFNISMSPLANSLDEVVVTGYGSQSREKLTTSIAKMDTRILETSTRSNAATALQGTVPGLRVTNTTGQPGSTPQIVLRGGTNFSGGDSPLILIDGIPGSFYALNPDDIESIEVLKDAAATAIYGARSANGVILVTTKSGKLGKTNVNYKFRYSINNERNDQQYLEAADFITYNRQSVLYYNEASGRNNFDAGFLHGATGFATGGNTTNSPFTTQYLTPENEYLLSQPGWSTVQDPVDPTKEILFLNNPVNDNIYQDSRAKDHYVSFDGGNENGNYYLGLGYLDNDGLILGSGFERYSSKFSGSYYLRKNLKVNSNFLYAHSSLNTSPLGADNTVFRRFAGQPPTSRTYNNNPDGSLSTILNQGTNSGFGNPLYYKDKAIRNNLEQRLSASVGVDWEVIDNLTLSFQGSHFAINNHNESFNKAYLNGNTLITTRDASVSLARTLRNQLTATADYNIEIGNHNFNALVGSEYFKDNYFTSSAATRNSPTDLIETLNAGSEARGIPTSFETEYLILSTFGRLLYDYQNKYLVSLTFRNDGSSRLGNNKYDFFPGVSVGWNVHNEDFFANSGIANIISKFKPRVSYGVNGNVGVLSNYGVYGAYGSQGVYDGQTGYANTGLPVLDLQWERSTTLNAGFDLGLMKNRIGIIADFYTRDINDKLAQLTLPYYTGFSSITTNNGVLRNRGVEIGIDADVIRSENLQWNIGATFTQNKNYVVKLPENDNEFNRQGGTLIYNPDTGEEEWVGGLQEGQRYGGDLIITYVQDYIYQNQEQVDEHAEREDVLLPDHFTRYPGDVAWVDVNNDNVINSLDRQVIGRTTPSIVGGFTSNLMYKGFSLYVKADYAAGHMIYNHIRGKGWAQTQGNLNQPIEVLNSWTPENTYTDLPRYVFVDAQKNIFRGSESVVNSRFWEKGDYLALREVTLSYQFGSDVFRGVAKNLMVYATGSNLHYFKSYSGDTPEVGGWRAGDFPLPKTYTFGLNLNF</sequence>